<accession>A0A368S1D9</accession>
<reference evidence="2" key="1">
    <citation type="journal article" date="2012" name="Nat. Biotechnol.">
        <title>Reference genome sequence of the model plant Setaria.</title>
        <authorList>
            <person name="Bennetzen J.L."/>
            <person name="Schmutz J."/>
            <person name="Wang H."/>
            <person name="Percifield R."/>
            <person name="Hawkins J."/>
            <person name="Pontaroli A.C."/>
            <person name="Estep M."/>
            <person name="Feng L."/>
            <person name="Vaughn J.N."/>
            <person name="Grimwood J."/>
            <person name="Jenkins J."/>
            <person name="Barry K."/>
            <person name="Lindquist E."/>
            <person name="Hellsten U."/>
            <person name="Deshpande S."/>
            <person name="Wang X."/>
            <person name="Wu X."/>
            <person name="Mitros T."/>
            <person name="Triplett J."/>
            <person name="Yang X."/>
            <person name="Ye C.Y."/>
            <person name="Mauro-Herrera M."/>
            <person name="Wang L."/>
            <person name="Li P."/>
            <person name="Sharma M."/>
            <person name="Sharma R."/>
            <person name="Ronald P.C."/>
            <person name="Panaud O."/>
            <person name="Kellogg E.A."/>
            <person name="Brutnell T.P."/>
            <person name="Doust A.N."/>
            <person name="Tuskan G.A."/>
            <person name="Rokhsar D."/>
            <person name="Devos K.M."/>
        </authorList>
    </citation>
    <scope>NUCLEOTIDE SEQUENCE [LARGE SCALE GENOMIC DNA]</scope>
    <source>
        <strain evidence="2">Yugu1</strain>
    </source>
</reference>
<reference evidence="2" key="2">
    <citation type="submission" date="2015-07" db="EMBL/GenBank/DDBJ databases">
        <authorList>
            <person name="Noorani M."/>
        </authorList>
    </citation>
    <scope>NUCLEOTIDE SEQUENCE</scope>
    <source>
        <strain evidence="2">Yugu1</strain>
    </source>
</reference>
<feature type="compositionally biased region" description="Basic residues" evidence="1">
    <location>
        <begin position="44"/>
        <end position="54"/>
    </location>
</feature>
<dbReference type="EMBL" id="CM003534">
    <property type="protein sequence ID" value="RCV36219.1"/>
    <property type="molecule type" value="Genomic_DNA"/>
</dbReference>
<name>A0A368S1D9_SETIT</name>
<protein>
    <submittedName>
        <fullName evidence="2">Uncharacterized protein</fullName>
    </submittedName>
</protein>
<dbReference type="AlphaFoldDB" id="A0A368S1D9"/>
<proteinExistence type="predicted"/>
<sequence length="89" mass="10474">MCRRRWWRPPRWTTCAGPSTSTMRTSCPGVARQLLPAQLRRHPRLPRVPDHHRRRDEPGGRSCGAPAWTGLKIRSKAGRWRERWRVIQA</sequence>
<evidence type="ECO:0000313" key="2">
    <source>
        <dbReference type="EMBL" id="RCV36219.1"/>
    </source>
</evidence>
<organism evidence="2">
    <name type="scientific">Setaria italica</name>
    <name type="common">Foxtail millet</name>
    <name type="synonym">Panicum italicum</name>
    <dbReference type="NCBI Taxonomy" id="4555"/>
    <lineage>
        <taxon>Eukaryota</taxon>
        <taxon>Viridiplantae</taxon>
        <taxon>Streptophyta</taxon>
        <taxon>Embryophyta</taxon>
        <taxon>Tracheophyta</taxon>
        <taxon>Spermatophyta</taxon>
        <taxon>Magnoliopsida</taxon>
        <taxon>Liliopsida</taxon>
        <taxon>Poales</taxon>
        <taxon>Poaceae</taxon>
        <taxon>PACMAD clade</taxon>
        <taxon>Panicoideae</taxon>
        <taxon>Panicodae</taxon>
        <taxon>Paniceae</taxon>
        <taxon>Cenchrinae</taxon>
        <taxon>Setaria</taxon>
    </lineage>
</organism>
<feature type="region of interest" description="Disordered" evidence="1">
    <location>
        <begin position="44"/>
        <end position="67"/>
    </location>
</feature>
<evidence type="ECO:0000256" key="1">
    <source>
        <dbReference type="SAM" id="MobiDB-lite"/>
    </source>
</evidence>
<gene>
    <name evidence="2" type="ORF">SETIT_7G300600v2</name>
</gene>